<evidence type="ECO:0000256" key="4">
    <source>
        <dbReference type="ARBA" id="ARBA00022989"/>
    </source>
</evidence>
<feature type="transmembrane region" description="Helical" evidence="7">
    <location>
        <begin position="340"/>
        <end position="364"/>
    </location>
</feature>
<feature type="transmembrane region" description="Helical" evidence="7">
    <location>
        <begin position="420"/>
        <end position="440"/>
    </location>
</feature>
<dbReference type="PANTHER" id="PTHR30287">
    <property type="entry name" value="MEMBRANE COMPONENT OF PREDICTED ABC SUPERFAMILY METABOLITE UPTAKE TRANSPORTER"/>
    <property type="match status" value="1"/>
</dbReference>
<feature type="domain" description="ABC3 transporter permease C-terminal" evidence="8">
    <location>
        <begin position="257"/>
        <end position="368"/>
    </location>
</feature>
<feature type="transmembrane region" description="Helical" evidence="7">
    <location>
        <begin position="469"/>
        <end position="489"/>
    </location>
</feature>
<evidence type="ECO:0000256" key="5">
    <source>
        <dbReference type="ARBA" id="ARBA00023136"/>
    </source>
</evidence>
<evidence type="ECO:0000313" key="9">
    <source>
        <dbReference type="EMBL" id="MBB3168250.1"/>
    </source>
</evidence>
<accession>A0A839UNY6</accession>
<comment type="caution">
    <text evidence="9">The sequence shown here is derived from an EMBL/GenBank/DDBJ whole genome shotgun (WGS) entry which is preliminary data.</text>
</comment>
<dbReference type="AlphaFoldDB" id="A0A839UNY6"/>
<feature type="transmembrane region" description="Helical" evidence="7">
    <location>
        <begin position="254"/>
        <end position="274"/>
    </location>
</feature>
<evidence type="ECO:0000256" key="2">
    <source>
        <dbReference type="ARBA" id="ARBA00022475"/>
    </source>
</evidence>
<dbReference type="EMBL" id="JACHXZ010000002">
    <property type="protein sequence ID" value="MBB3168250.1"/>
    <property type="molecule type" value="Genomic_DNA"/>
</dbReference>
<dbReference type="PANTHER" id="PTHR30287:SF1">
    <property type="entry name" value="INNER MEMBRANE PROTEIN"/>
    <property type="match status" value="1"/>
</dbReference>
<feature type="transmembrane region" description="Helical" evidence="7">
    <location>
        <begin position="306"/>
        <end position="328"/>
    </location>
</feature>
<dbReference type="InterPro" id="IPR003838">
    <property type="entry name" value="ABC3_permease_C"/>
</dbReference>
<protein>
    <submittedName>
        <fullName evidence="9">Putative ABC transport system permease protein</fullName>
    </submittedName>
</protein>
<feature type="transmembrane region" description="Helical" evidence="7">
    <location>
        <begin position="385"/>
        <end position="408"/>
    </location>
</feature>
<keyword evidence="5 7" id="KW-0472">Membrane</keyword>
<reference evidence="9 10" key="1">
    <citation type="submission" date="2020-08" db="EMBL/GenBank/DDBJ databases">
        <title>Genomic Encyclopedia of Type Strains, Phase III (KMG-III): the genomes of soil and plant-associated and newly described type strains.</title>
        <authorList>
            <person name="Whitman W."/>
        </authorList>
    </citation>
    <scope>NUCLEOTIDE SEQUENCE [LARGE SCALE GENOMIC DNA]</scope>
    <source>
        <strain evidence="9 10">CECT 8571</strain>
    </source>
</reference>
<feature type="domain" description="ABC3 transporter permease C-terminal" evidence="8">
    <location>
        <begin position="722"/>
        <end position="835"/>
    </location>
</feature>
<proteinExistence type="predicted"/>
<evidence type="ECO:0000313" key="10">
    <source>
        <dbReference type="Proteomes" id="UP000559987"/>
    </source>
</evidence>
<evidence type="ECO:0000256" key="6">
    <source>
        <dbReference type="SAM" id="MobiDB-lite"/>
    </source>
</evidence>
<feature type="transmembrane region" description="Helical" evidence="7">
    <location>
        <begin position="766"/>
        <end position="785"/>
    </location>
</feature>
<gene>
    <name evidence="9" type="ORF">FHS30_001434</name>
</gene>
<keyword evidence="10" id="KW-1185">Reference proteome</keyword>
<dbReference type="Pfam" id="PF02687">
    <property type="entry name" value="FtsX"/>
    <property type="match status" value="2"/>
</dbReference>
<organism evidence="9 10">
    <name type="scientific">Simiduia aestuariiviva</name>
    <dbReference type="NCBI Taxonomy" id="1510459"/>
    <lineage>
        <taxon>Bacteria</taxon>
        <taxon>Pseudomonadati</taxon>
        <taxon>Pseudomonadota</taxon>
        <taxon>Gammaproteobacteria</taxon>
        <taxon>Cellvibrionales</taxon>
        <taxon>Cellvibrionaceae</taxon>
        <taxon>Simiduia</taxon>
    </lineage>
</organism>
<evidence type="ECO:0000256" key="1">
    <source>
        <dbReference type="ARBA" id="ARBA00004651"/>
    </source>
</evidence>
<dbReference type="InterPro" id="IPR038766">
    <property type="entry name" value="Membrane_comp_ABC_pdt"/>
</dbReference>
<keyword evidence="2" id="KW-1003">Cell membrane</keyword>
<evidence type="ECO:0000259" key="8">
    <source>
        <dbReference type="Pfam" id="PF02687"/>
    </source>
</evidence>
<feature type="transmembrane region" description="Helical" evidence="7">
    <location>
        <begin position="805"/>
        <end position="825"/>
    </location>
</feature>
<evidence type="ECO:0000256" key="7">
    <source>
        <dbReference type="SAM" id="Phobius"/>
    </source>
</evidence>
<evidence type="ECO:0000256" key="3">
    <source>
        <dbReference type="ARBA" id="ARBA00022692"/>
    </source>
</evidence>
<name>A0A839UNY6_9GAMM</name>
<keyword evidence="4 7" id="KW-1133">Transmembrane helix</keyword>
<sequence length="843" mass="91571">MLSLRLLVRNLRSAEVRILGLATLMAVALVSSIALFADRLERGMEAQSHAFIASDRVVRSNRQIPESWIAQAQGASLRTATTTVFSSMVFHGDSSHLASVKAVGEGYPLIGVLETSDQPFGDGEVREHRMGPAPGEVWVEGRLFPILQLNVGDHLEVGETQLRISQVLVSEPDRGQGFMNFGARVLMHAQDLPSTGVLQEGSRASFNLLLAGEEESIDTVLANLQPGLSVHERVIDVAKAQSRIARNLKTARNFLMLASVFGVLLAGIAIAMAAQRFCSRHVDQVALLKSLGVVSSRIRQLYLGQMLWLGAIAGGIGLALGFLLQMVIAESLSSLLTVNLPAPGLIPSLLGLMAGFLCLLFFALPPLWPLPKVAPIKVLRRETPVASTAGSIQLIVGFLSSFCLLWLYTGELAMSGAVMAAWAGVALVATGLAILFLRLLGRHAAQLGSQWRLAIASLKRRRAETHLQVVVFGTALMLLATLLLVRGSLLEEWRLQLPADAPNHFVVNLSPAELPEFEGLLAERALSHSGLYPLVRGRLTHINGEDAKARALAKAEAEAEAEQAAGERGPSEAPEAMTRELNLSWTSEVPEGNSITDGVWWAADSREVEVSVEQEFAKWRDIALGDELTFSIGGLSLKARVTSFRSLRWDSLRPNFFVLFSPGALDDYAPMYMTSLYAPADGGRFVADLVRRHPTALVIEMEKIFTQIRSVIDQVSGSVQLVFWLVFLASMLVLMASVHASMDARTQEVGLLRALGSSRRLLRHRLWIEFAALGALSGLVAALGAESLLWGLQRFVFDLTWQPHPWIWLSTPVFGAVVIGAFGAWSCRHLLSLPPATVLRQAA</sequence>
<dbReference type="Proteomes" id="UP000559987">
    <property type="component" value="Unassembled WGS sequence"/>
</dbReference>
<feature type="region of interest" description="Disordered" evidence="6">
    <location>
        <begin position="554"/>
        <end position="574"/>
    </location>
</feature>
<dbReference type="RefSeq" id="WP_183909746.1">
    <property type="nucleotide sequence ID" value="NZ_JACHXZ010000002.1"/>
</dbReference>
<keyword evidence="3 7" id="KW-0812">Transmembrane</keyword>
<dbReference type="GO" id="GO:0005886">
    <property type="term" value="C:plasma membrane"/>
    <property type="evidence" value="ECO:0007669"/>
    <property type="project" value="UniProtKB-SubCell"/>
</dbReference>
<feature type="transmembrane region" description="Helical" evidence="7">
    <location>
        <begin position="721"/>
        <end position="738"/>
    </location>
</feature>
<comment type="subcellular location">
    <subcellularLocation>
        <location evidence="1">Cell membrane</location>
        <topology evidence="1">Multi-pass membrane protein</topology>
    </subcellularLocation>
</comment>